<comment type="caution">
    <text evidence="1">The sequence shown here is derived from an EMBL/GenBank/DDBJ whole genome shotgun (WGS) entry which is preliminary data.</text>
</comment>
<dbReference type="RefSeq" id="WP_268149808.1">
    <property type="nucleotide sequence ID" value="NZ_JAPPUW010000007.1"/>
</dbReference>
<gene>
    <name evidence="1" type="ORF">EXJ73_14865</name>
</gene>
<evidence type="ECO:0000313" key="1">
    <source>
        <dbReference type="EMBL" id="MDG0863742.1"/>
    </source>
</evidence>
<organism evidence="1 2">
    <name type="scientific">Pelomonas aquatica</name>
    <dbReference type="NCBI Taxonomy" id="431058"/>
    <lineage>
        <taxon>Bacteria</taxon>
        <taxon>Pseudomonadati</taxon>
        <taxon>Pseudomonadota</taxon>
        <taxon>Betaproteobacteria</taxon>
        <taxon>Burkholderiales</taxon>
        <taxon>Sphaerotilaceae</taxon>
        <taxon>Roseateles</taxon>
    </lineage>
</organism>
<evidence type="ECO:0000313" key="2">
    <source>
        <dbReference type="Proteomes" id="UP001152766"/>
    </source>
</evidence>
<name>A0A9X4R4X8_9BURK</name>
<protein>
    <submittedName>
        <fullName evidence="1">Uncharacterized protein</fullName>
    </submittedName>
</protein>
<proteinExistence type="predicted"/>
<keyword evidence="2" id="KW-1185">Reference proteome</keyword>
<accession>A0A9X4R4X8</accession>
<reference evidence="1" key="1">
    <citation type="submission" date="2019-02" db="EMBL/GenBank/DDBJ databases">
        <title>Draft genome of the type strain Pelomonas aquatica CCUG 52575T.</title>
        <authorList>
            <person name="Gomila M."/>
            <person name="Lalucat J."/>
        </authorList>
    </citation>
    <scope>NUCLEOTIDE SEQUENCE</scope>
    <source>
        <strain evidence="1">CCUG 52575</strain>
    </source>
</reference>
<dbReference type="Proteomes" id="UP001152766">
    <property type="component" value="Unassembled WGS sequence"/>
</dbReference>
<sequence length="84" mass="9553">MPDALITDRSLTTDARVVLIYLAGRPDDWMPMVGDICGSLGISDYKWRGVRASLKEAGILTHQMRSLGRACLEWDFEVDLTRYY</sequence>
<dbReference type="AlphaFoldDB" id="A0A9X4R4X8"/>
<dbReference type="EMBL" id="SGUG01000021">
    <property type="protein sequence ID" value="MDG0863742.1"/>
    <property type="molecule type" value="Genomic_DNA"/>
</dbReference>